<evidence type="ECO:0000313" key="1">
    <source>
        <dbReference type="EMBL" id="QDT39415.1"/>
    </source>
</evidence>
<proteinExistence type="predicted"/>
<evidence type="ECO:0008006" key="3">
    <source>
        <dbReference type="Google" id="ProtNLM"/>
    </source>
</evidence>
<dbReference type="RefSeq" id="WP_145365550.1">
    <property type="nucleotide sequence ID" value="NZ_CP036268.1"/>
</dbReference>
<accession>A0A517R6E0</accession>
<dbReference type="Proteomes" id="UP000317318">
    <property type="component" value="Chromosome"/>
</dbReference>
<dbReference type="KEGG" id="svp:Pan189_38220"/>
<keyword evidence="2" id="KW-1185">Reference proteome</keyword>
<name>A0A517R6E0_9PLAN</name>
<sequence>MLLDHFSGPVAGRMQWNSFHSAWAVKIAFALNDELPDGWIASPHLRYGIEVDVGVQEDAEEGPEFREEVSSAYTAPQPTLTLPAPVLTDSVEIWIEAIGYNPQIVGAIELVSPSNKRSKAGRTAFLSKCEALLSNGAGLMVVDVVTESKHSLHRELAERLDPSSTAQCDQLYACSYQPIERGEEHAVQVWESCLRIGEPLPTMPLPLRVGPTMPVDLDATYRETCRELRIRFDQPAAS</sequence>
<reference evidence="1 2" key="1">
    <citation type="submission" date="2019-02" db="EMBL/GenBank/DDBJ databases">
        <title>Deep-cultivation of Planctomycetes and their phenomic and genomic characterization uncovers novel biology.</title>
        <authorList>
            <person name="Wiegand S."/>
            <person name="Jogler M."/>
            <person name="Boedeker C."/>
            <person name="Pinto D."/>
            <person name="Vollmers J."/>
            <person name="Rivas-Marin E."/>
            <person name="Kohn T."/>
            <person name="Peeters S.H."/>
            <person name="Heuer A."/>
            <person name="Rast P."/>
            <person name="Oberbeckmann S."/>
            <person name="Bunk B."/>
            <person name="Jeske O."/>
            <person name="Meyerdierks A."/>
            <person name="Storesund J.E."/>
            <person name="Kallscheuer N."/>
            <person name="Luecker S."/>
            <person name="Lage O.M."/>
            <person name="Pohl T."/>
            <person name="Merkel B.J."/>
            <person name="Hornburger P."/>
            <person name="Mueller R.-W."/>
            <person name="Bruemmer F."/>
            <person name="Labrenz M."/>
            <person name="Spormann A.M."/>
            <person name="Op den Camp H."/>
            <person name="Overmann J."/>
            <person name="Amann R."/>
            <person name="Jetten M.S.M."/>
            <person name="Mascher T."/>
            <person name="Medema M.H."/>
            <person name="Devos D.P."/>
            <person name="Kaster A.-K."/>
            <person name="Ovreas L."/>
            <person name="Rohde M."/>
            <person name="Galperin M.Y."/>
            <person name="Jogler C."/>
        </authorList>
    </citation>
    <scope>NUCLEOTIDE SEQUENCE [LARGE SCALE GENOMIC DNA]</scope>
    <source>
        <strain evidence="1 2">Pan189</strain>
    </source>
</reference>
<protein>
    <recommendedName>
        <fullName evidence="3">DUF4058 domain-containing protein</fullName>
    </recommendedName>
</protein>
<dbReference type="EMBL" id="CP036268">
    <property type="protein sequence ID" value="QDT39415.1"/>
    <property type="molecule type" value="Genomic_DNA"/>
</dbReference>
<dbReference type="InterPro" id="IPR025132">
    <property type="entry name" value="DUF4058"/>
</dbReference>
<dbReference type="OrthoDB" id="275719at2"/>
<dbReference type="Pfam" id="PF13267">
    <property type="entry name" value="DUF4058"/>
    <property type="match status" value="1"/>
</dbReference>
<dbReference type="AlphaFoldDB" id="A0A517R6E0"/>
<organism evidence="1 2">
    <name type="scientific">Stratiformator vulcanicus</name>
    <dbReference type="NCBI Taxonomy" id="2527980"/>
    <lineage>
        <taxon>Bacteria</taxon>
        <taxon>Pseudomonadati</taxon>
        <taxon>Planctomycetota</taxon>
        <taxon>Planctomycetia</taxon>
        <taxon>Planctomycetales</taxon>
        <taxon>Planctomycetaceae</taxon>
        <taxon>Stratiformator</taxon>
    </lineage>
</organism>
<gene>
    <name evidence="1" type="ORF">Pan189_38220</name>
</gene>
<evidence type="ECO:0000313" key="2">
    <source>
        <dbReference type="Proteomes" id="UP000317318"/>
    </source>
</evidence>